<accession>A0A1V3SVC5</accession>
<evidence type="ECO:0000256" key="1">
    <source>
        <dbReference type="ARBA" id="ARBA00004651"/>
    </source>
</evidence>
<dbReference type="PANTHER" id="PTHR30012:SF0">
    <property type="entry name" value="TYPE II SECRETION SYSTEM PROTEIN F-RELATED"/>
    <property type="match status" value="1"/>
</dbReference>
<feature type="transmembrane region" description="Helical" evidence="7">
    <location>
        <begin position="129"/>
        <end position="147"/>
    </location>
</feature>
<evidence type="ECO:0000259" key="8">
    <source>
        <dbReference type="Pfam" id="PF00482"/>
    </source>
</evidence>
<dbReference type="EMBL" id="MPOJ01000010">
    <property type="protein sequence ID" value="OOH72816.1"/>
    <property type="molecule type" value="Genomic_DNA"/>
</dbReference>
<dbReference type="InterPro" id="IPR018076">
    <property type="entry name" value="T2SS_GspF_dom"/>
</dbReference>
<dbReference type="Pfam" id="PF00482">
    <property type="entry name" value="T2SSF"/>
    <property type="match status" value="2"/>
</dbReference>
<keyword evidence="3" id="KW-1003">Cell membrane</keyword>
<gene>
    <name evidence="9" type="ORF">BOX24_05350</name>
</gene>
<evidence type="ECO:0000313" key="10">
    <source>
        <dbReference type="Proteomes" id="UP000188586"/>
    </source>
</evidence>
<keyword evidence="6 7" id="KW-0472">Membrane</keyword>
<dbReference type="Gene3D" id="1.20.81.30">
    <property type="entry name" value="Type II secretion system (T2SS), domain F"/>
    <property type="match status" value="2"/>
</dbReference>
<dbReference type="InterPro" id="IPR003004">
    <property type="entry name" value="GspF/PilC"/>
</dbReference>
<evidence type="ECO:0000256" key="3">
    <source>
        <dbReference type="ARBA" id="ARBA00022475"/>
    </source>
</evidence>
<sequence length="362" mass="40845">MRSLSLSGLLFFWKKRVSFGPGIRRKFYSDLASILRTDSSMSPVQIRTAIDEFRRLPSAPRGALREISAGLGRGLDFSQSIRNLAPETEVMILSAAEETGDPRVLVHLLKVLAKNMEEVRKIRKAFFSAVRYPALLLFNTGGLVVYLSDSVVPKLMNGFGTSDQKLFGMARFSYEAFRFIAVFWPIILFFPVGVLALVFISLRADFPGRRFLDRLPPWSIYRMLVGTEFLTGLSAMLTAGIPVIRAFDQIRRRAPPYLRVRIEPVMRIYRRTGKLGEAMERAGTGFPSQEVIVRLSIREKYGDLGVALSEFSSDWKEEGLPGVENQARLLHYGAMVFVGGIFGFLMFGVWEIVRQSMGRFGM</sequence>
<comment type="similarity">
    <text evidence="2">Belongs to the GSP F family.</text>
</comment>
<protein>
    <recommendedName>
        <fullName evidence="8">Type II secretion system protein GspF domain-containing protein</fullName>
    </recommendedName>
</protein>
<evidence type="ECO:0000256" key="5">
    <source>
        <dbReference type="ARBA" id="ARBA00022989"/>
    </source>
</evidence>
<dbReference type="Proteomes" id="UP000188586">
    <property type="component" value="Unassembled WGS sequence"/>
</dbReference>
<dbReference type="InterPro" id="IPR042094">
    <property type="entry name" value="T2SS_GspF_sf"/>
</dbReference>
<feature type="transmembrane region" description="Helical" evidence="7">
    <location>
        <begin position="329"/>
        <end position="353"/>
    </location>
</feature>
<evidence type="ECO:0000256" key="6">
    <source>
        <dbReference type="ARBA" id="ARBA00023136"/>
    </source>
</evidence>
<feature type="transmembrane region" description="Helical" evidence="7">
    <location>
        <begin position="223"/>
        <end position="247"/>
    </location>
</feature>
<keyword evidence="5 7" id="KW-1133">Transmembrane helix</keyword>
<comment type="subcellular location">
    <subcellularLocation>
        <location evidence="1">Cell membrane</location>
        <topology evidence="1">Multi-pass membrane protein</topology>
    </subcellularLocation>
</comment>
<dbReference type="AlphaFoldDB" id="A0A1V3SVC5"/>
<feature type="transmembrane region" description="Helical" evidence="7">
    <location>
        <begin position="176"/>
        <end position="202"/>
    </location>
</feature>
<organism evidence="9 10">
    <name type="scientific">Leptospirillum ferriphilum</name>
    <dbReference type="NCBI Taxonomy" id="178606"/>
    <lineage>
        <taxon>Bacteria</taxon>
        <taxon>Pseudomonadati</taxon>
        <taxon>Nitrospirota</taxon>
        <taxon>Nitrospiria</taxon>
        <taxon>Nitrospirales</taxon>
        <taxon>Nitrospiraceae</taxon>
        <taxon>Leptospirillum</taxon>
    </lineage>
</organism>
<feature type="domain" description="Type II secretion system protein GspF" evidence="8">
    <location>
        <begin position="229"/>
        <end position="349"/>
    </location>
</feature>
<evidence type="ECO:0000256" key="4">
    <source>
        <dbReference type="ARBA" id="ARBA00022692"/>
    </source>
</evidence>
<evidence type="ECO:0000256" key="2">
    <source>
        <dbReference type="ARBA" id="ARBA00005745"/>
    </source>
</evidence>
<dbReference type="RefSeq" id="WP_077303907.1">
    <property type="nucleotide sequence ID" value="NZ_JBPKCJ010000001.1"/>
</dbReference>
<keyword evidence="4 7" id="KW-0812">Transmembrane</keyword>
<name>A0A1V3SVC5_9BACT</name>
<comment type="caution">
    <text evidence="9">The sequence shown here is derived from an EMBL/GenBank/DDBJ whole genome shotgun (WGS) entry which is preliminary data.</text>
</comment>
<feature type="domain" description="Type II secretion system protein GspF" evidence="8">
    <location>
        <begin position="39"/>
        <end position="145"/>
    </location>
</feature>
<dbReference type="PANTHER" id="PTHR30012">
    <property type="entry name" value="GENERAL SECRETION PATHWAY PROTEIN"/>
    <property type="match status" value="1"/>
</dbReference>
<proteinExistence type="inferred from homology"/>
<evidence type="ECO:0000313" key="9">
    <source>
        <dbReference type="EMBL" id="OOH72816.1"/>
    </source>
</evidence>
<evidence type="ECO:0000256" key="7">
    <source>
        <dbReference type="SAM" id="Phobius"/>
    </source>
</evidence>
<reference evidence="9 10" key="1">
    <citation type="submission" date="2016-11" db="EMBL/GenBank/DDBJ databases">
        <title>Comparative genomics of co-occurring bacteria in distinct bioleaching systems unravels niche-specific adaptation.</title>
        <authorList>
            <person name="Zhang X."/>
            <person name="Liu X."/>
            <person name="Yin H."/>
        </authorList>
    </citation>
    <scope>NUCLEOTIDE SEQUENCE [LARGE SCALE GENOMIC DNA]</scope>
    <source>
        <strain evidence="9 10">DX</strain>
    </source>
</reference>
<dbReference type="GO" id="GO:0005886">
    <property type="term" value="C:plasma membrane"/>
    <property type="evidence" value="ECO:0007669"/>
    <property type="project" value="UniProtKB-SubCell"/>
</dbReference>